<dbReference type="InterPro" id="IPR028108">
    <property type="entry name" value="DUF4505"/>
</dbReference>
<dbReference type="PANTHER" id="PTHR31449:SF3">
    <property type="entry name" value="UPF0598 PROTEIN C8ORF82"/>
    <property type="match status" value="1"/>
</dbReference>
<protein>
    <submittedName>
        <fullName evidence="3">Uncharacterized protein</fullName>
    </submittedName>
</protein>
<accession>A0A7S1KSR3</accession>
<evidence type="ECO:0000256" key="1">
    <source>
        <dbReference type="ARBA" id="ARBA00006322"/>
    </source>
</evidence>
<reference evidence="3" key="1">
    <citation type="submission" date="2021-01" db="EMBL/GenBank/DDBJ databases">
        <authorList>
            <person name="Corre E."/>
            <person name="Pelletier E."/>
            <person name="Niang G."/>
            <person name="Scheremetjew M."/>
            <person name="Finn R."/>
            <person name="Kale V."/>
            <person name="Holt S."/>
            <person name="Cochrane G."/>
            <person name="Meng A."/>
            <person name="Brown T."/>
            <person name="Cohen L."/>
        </authorList>
    </citation>
    <scope>NUCLEOTIDE SEQUENCE</scope>
    <source>
        <strain evidence="3">WS</strain>
    </source>
</reference>
<evidence type="ECO:0000256" key="2">
    <source>
        <dbReference type="SAM" id="MobiDB-lite"/>
    </source>
</evidence>
<comment type="similarity">
    <text evidence="1">Belongs to the UPF0598 family.</text>
</comment>
<dbReference type="PANTHER" id="PTHR31449">
    <property type="entry name" value="UPF0598 PROTEIN C8ORF82"/>
    <property type="match status" value="1"/>
</dbReference>
<name>A0A7S1KSR3_9EUKA</name>
<feature type="compositionally biased region" description="Basic and acidic residues" evidence="2">
    <location>
        <begin position="145"/>
        <end position="162"/>
    </location>
</feature>
<sequence>MRLPHPCSYLRSTQNTFSPMNSRTYHYFLSSHSHLFLQSTKHKNFTSCFKNQHFLRFFFRQLRPNEVLFQQDDAISAEQHDPETACTRELQYQWVSECYANAGRELERNLLECELGTPFVFQTIEHNHDLHNEREVQLSQRTRRRRDDSLSENSVADHPREAMDNSSHCLTFANGAFRTPFHPSQLYMDPQGRLCQNFTMRPWSRYGTMKGVLSDVLCNKMQWRIISDDEEATREGANYFLQWEGKEYPVVLKSDDWEERVWKIRQTLHDKKNQEKS</sequence>
<dbReference type="Pfam" id="PF14956">
    <property type="entry name" value="DUF4505"/>
    <property type="match status" value="1"/>
</dbReference>
<evidence type="ECO:0000313" key="3">
    <source>
        <dbReference type="EMBL" id="CAD9084499.1"/>
    </source>
</evidence>
<dbReference type="EMBL" id="HBGD01009424">
    <property type="protein sequence ID" value="CAD9084499.1"/>
    <property type="molecule type" value="Transcribed_RNA"/>
</dbReference>
<dbReference type="AlphaFoldDB" id="A0A7S1KSR3"/>
<feature type="region of interest" description="Disordered" evidence="2">
    <location>
        <begin position="132"/>
        <end position="162"/>
    </location>
</feature>
<organism evidence="3">
    <name type="scientific">Percolomonas cosmopolitus</name>
    <dbReference type="NCBI Taxonomy" id="63605"/>
    <lineage>
        <taxon>Eukaryota</taxon>
        <taxon>Discoba</taxon>
        <taxon>Heterolobosea</taxon>
        <taxon>Tetramitia</taxon>
        <taxon>Eutetramitia</taxon>
        <taxon>Percolomonadidae</taxon>
        <taxon>Percolomonas</taxon>
    </lineage>
</organism>
<gene>
    <name evidence="3" type="ORF">PCOS0759_LOCUS7753</name>
</gene>
<proteinExistence type="inferred from homology"/>